<dbReference type="GO" id="GO:0015035">
    <property type="term" value="F:protein-disulfide reductase activity"/>
    <property type="evidence" value="ECO:0007669"/>
    <property type="project" value="InterPro"/>
</dbReference>
<dbReference type="Pfam" id="PF04134">
    <property type="entry name" value="DCC1-like"/>
    <property type="match status" value="1"/>
</dbReference>
<evidence type="ECO:0000313" key="2">
    <source>
        <dbReference type="EMBL" id="TCU90446.1"/>
    </source>
</evidence>
<dbReference type="InterPro" id="IPR007263">
    <property type="entry name" value="DCC1-like"/>
</dbReference>
<evidence type="ECO:0000313" key="3">
    <source>
        <dbReference type="Proteomes" id="UP000255108"/>
    </source>
</evidence>
<dbReference type="PANTHER" id="PTHR34290">
    <property type="entry name" value="SI:CH73-390P7.2"/>
    <property type="match status" value="1"/>
</dbReference>
<name>A0A377Q3G0_9NEIS</name>
<keyword evidence="4" id="KW-1185">Reference proteome</keyword>
<accession>A0A377Q3G0</accession>
<dbReference type="EMBL" id="SMBT01000001">
    <property type="protein sequence ID" value="TCU90446.1"/>
    <property type="molecule type" value="Genomic_DNA"/>
</dbReference>
<gene>
    <name evidence="2" type="ORF">EV682_101479</name>
    <name evidence="1" type="ORF">NCTC11159_00497</name>
</gene>
<dbReference type="InterPro" id="IPR044691">
    <property type="entry name" value="DCC1_Trx"/>
</dbReference>
<dbReference type="AlphaFoldDB" id="A0A377Q3G0"/>
<reference evidence="1 3" key="1">
    <citation type="submission" date="2018-06" db="EMBL/GenBank/DDBJ databases">
        <authorList>
            <consortium name="Pathogen Informatics"/>
            <person name="Doyle S."/>
        </authorList>
    </citation>
    <scope>NUCLEOTIDE SEQUENCE [LARGE SCALE GENOMIC DNA]</scope>
    <source>
        <strain evidence="1 3">NCTC11159</strain>
    </source>
</reference>
<evidence type="ECO:0000313" key="4">
    <source>
        <dbReference type="Proteomes" id="UP000295794"/>
    </source>
</evidence>
<evidence type="ECO:0000313" key="1">
    <source>
        <dbReference type="EMBL" id="STQ89473.1"/>
    </source>
</evidence>
<reference evidence="2 4" key="2">
    <citation type="submission" date="2019-03" db="EMBL/GenBank/DDBJ databases">
        <title>Genomic Encyclopedia of Type Strains, Phase IV (KMG-IV): sequencing the most valuable type-strain genomes for metagenomic binning, comparative biology and taxonomic classification.</title>
        <authorList>
            <person name="Goeker M."/>
        </authorList>
    </citation>
    <scope>NUCLEOTIDE SEQUENCE [LARGE SCALE GENOMIC DNA]</scope>
    <source>
        <strain evidence="2 4">DSM 3764</strain>
    </source>
</reference>
<dbReference type="OrthoDB" id="5294764at2"/>
<protein>
    <submittedName>
        <fullName evidence="2">DCC family thiol-disulfide oxidoreductase YuxK</fullName>
    </submittedName>
    <submittedName>
        <fullName evidence="1">Protein of uncharacterized function, DUF393</fullName>
    </submittedName>
</protein>
<organism evidence="1 3">
    <name type="scientific">Iodobacter fluviatilis</name>
    <dbReference type="NCBI Taxonomy" id="537"/>
    <lineage>
        <taxon>Bacteria</taxon>
        <taxon>Pseudomonadati</taxon>
        <taxon>Pseudomonadota</taxon>
        <taxon>Betaproteobacteria</taxon>
        <taxon>Neisseriales</taxon>
        <taxon>Chitinibacteraceae</taxon>
        <taxon>Iodobacter</taxon>
    </lineage>
</organism>
<dbReference type="Proteomes" id="UP000255108">
    <property type="component" value="Unassembled WGS sequence"/>
</dbReference>
<proteinExistence type="predicted"/>
<sequence>MPRYELFYDHACPMCRFEMLRLKQRDSKQCFTLIDISAADFDASTAAASLPEMQTLLHIRRDDGQILVGIDAIAAIYEAIGRDWWTGPLKWQATRGISAWIYSRIARHRYRISVWLGFTARCDSKSCRI</sequence>
<dbReference type="EMBL" id="UGHR01000001">
    <property type="protein sequence ID" value="STQ89473.1"/>
    <property type="molecule type" value="Genomic_DNA"/>
</dbReference>
<dbReference type="RefSeq" id="WP_115225918.1">
    <property type="nucleotide sequence ID" value="NZ_CAWOLO010000001.1"/>
</dbReference>
<dbReference type="Proteomes" id="UP000295794">
    <property type="component" value="Unassembled WGS sequence"/>
</dbReference>
<dbReference type="PANTHER" id="PTHR34290:SF2">
    <property type="entry name" value="OS04G0668800 PROTEIN"/>
    <property type="match status" value="1"/>
</dbReference>